<organism evidence="1 2">
    <name type="scientific">Kipferlia bialata</name>
    <dbReference type="NCBI Taxonomy" id="797122"/>
    <lineage>
        <taxon>Eukaryota</taxon>
        <taxon>Metamonada</taxon>
        <taxon>Carpediemonas-like organisms</taxon>
        <taxon>Kipferlia</taxon>
    </lineage>
</organism>
<dbReference type="Proteomes" id="UP000265618">
    <property type="component" value="Unassembled WGS sequence"/>
</dbReference>
<protein>
    <submittedName>
        <fullName evidence="1">Uncharacterized protein</fullName>
    </submittedName>
</protein>
<sequence length="302" mass="33241">MSSATRPWPLLCGPLYHSLVCTTHTISEEGEAILYGNAIVGPPTKGRDPYCHVKLVYVERDRDAEGEGIVYVCYAGGVEVVNLSTRQWFPSKRVEEGERAREVMTEMQSVFTLPGTNCLYAVTSVQMGTDGCGIYSYGLDAEGMPRTGLWERVSDLPEYMPHGHYSAVVRDSVYFFSSKGVCSYSQTGWEERCSSATRPSTDMPQLEEYVCEGEMECLLIGAAPLCRYVAVYALLGETEDMHACVYDTVCDKWVGWASLGCGLRWDFGCGALGTGEGGRHFLIPDGGVRLCQFDIGSLRGKQ</sequence>
<evidence type="ECO:0000313" key="2">
    <source>
        <dbReference type="Proteomes" id="UP000265618"/>
    </source>
</evidence>
<name>A0A9K3GPN4_9EUKA</name>
<gene>
    <name evidence="1" type="ORF">KIPB_012609</name>
</gene>
<proteinExistence type="predicted"/>
<evidence type="ECO:0000313" key="1">
    <source>
        <dbReference type="EMBL" id="GIQ89981.1"/>
    </source>
</evidence>
<dbReference type="EMBL" id="BDIP01005636">
    <property type="protein sequence ID" value="GIQ89981.1"/>
    <property type="molecule type" value="Genomic_DNA"/>
</dbReference>
<accession>A0A9K3GPN4</accession>
<comment type="caution">
    <text evidence="1">The sequence shown here is derived from an EMBL/GenBank/DDBJ whole genome shotgun (WGS) entry which is preliminary data.</text>
</comment>
<keyword evidence="2" id="KW-1185">Reference proteome</keyword>
<dbReference type="AlphaFoldDB" id="A0A9K3GPN4"/>
<reference evidence="1 2" key="1">
    <citation type="journal article" date="2018" name="PLoS ONE">
        <title>The draft genome of Kipferlia bialata reveals reductive genome evolution in fornicate parasites.</title>
        <authorList>
            <person name="Tanifuji G."/>
            <person name="Takabayashi S."/>
            <person name="Kume K."/>
            <person name="Takagi M."/>
            <person name="Nakayama T."/>
            <person name="Kamikawa R."/>
            <person name="Inagaki Y."/>
            <person name="Hashimoto T."/>
        </authorList>
    </citation>
    <scope>NUCLEOTIDE SEQUENCE [LARGE SCALE GENOMIC DNA]</scope>
    <source>
        <strain evidence="1">NY0173</strain>
    </source>
</reference>